<evidence type="ECO:0000313" key="9">
    <source>
        <dbReference type="WBParaSite" id="jg18117"/>
    </source>
</evidence>
<dbReference type="GO" id="GO:0022857">
    <property type="term" value="F:transmembrane transporter activity"/>
    <property type="evidence" value="ECO:0007669"/>
    <property type="project" value="InterPro"/>
</dbReference>
<dbReference type="PANTHER" id="PTHR11662">
    <property type="entry name" value="SOLUTE CARRIER FAMILY 17"/>
    <property type="match status" value="1"/>
</dbReference>
<dbReference type="PROSITE" id="PS50850">
    <property type="entry name" value="MFS"/>
    <property type="match status" value="1"/>
</dbReference>
<feature type="transmembrane region" description="Helical" evidence="6">
    <location>
        <begin position="477"/>
        <end position="496"/>
    </location>
</feature>
<feature type="transmembrane region" description="Helical" evidence="6">
    <location>
        <begin position="308"/>
        <end position="330"/>
    </location>
</feature>
<keyword evidence="2 6" id="KW-0812">Transmembrane</keyword>
<feature type="transmembrane region" description="Helical" evidence="6">
    <location>
        <begin position="38"/>
        <end position="58"/>
    </location>
</feature>
<organism evidence="8 9">
    <name type="scientific">Ditylenchus dipsaci</name>
    <dbReference type="NCBI Taxonomy" id="166011"/>
    <lineage>
        <taxon>Eukaryota</taxon>
        <taxon>Metazoa</taxon>
        <taxon>Ecdysozoa</taxon>
        <taxon>Nematoda</taxon>
        <taxon>Chromadorea</taxon>
        <taxon>Rhabditida</taxon>
        <taxon>Tylenchina</taxon>
        <taxon>Tylenchomorpha</taxon>
        <taxon>Sphaerularioidea</taxon>
        <taxon>Anguinidae</taxon>
        <taxon>Anguininae</taxon>
        <taxon>Ditylenchus</taxon>
    </lineage>
</organism>
<evidence type="ECO:0000256" key="5">
    <source>
        <dbReference type="SAM" id="MobiDB-lite"/>
    </source>
</evidence>
<reference evidence="9" key="1">
    <citation type="submission" date="2022-11" db="UniProtKB">
        <authorList>
            <consortium name="WormBaseParasite"/>
        </authorList>
    </citation>
    <scope>IDENTIFICATION</scope>
</reference>
<evidence type="ECO:0000256" key="6">
    <source>
        <dbReference type="SAM" id="Phobius"/>
    </source>
</evidence>
<dbReference type="PANTHER" id="PTHR11662:SF60">
    <property type="entry name" value="MAJOR FACILITATOR SUPERFAMILY (MFS) PROFILE DOMAIN-CONTAINING PROTEIN"/>
    <property type="match status" value="1"/>
</dbReference>
<keyword evidence="3 6" id="KW-1133">Transmembrane helix</keyword>
<dbReference type="InterPro" id="IPR011701">
    <property type="entry name" value="MFS"/>
</dbReference>
<dbReference type="Pfam" id="PF07690">
    <property type="entry name" value="MFS_1"/>
    <property type="match status" value="1"/>
</dbReference>
<protein>
    <submittedName>
        <fullName evidence="9">Major facilitator superfamily (MFS) profile domain-containing protein</fullName>
    </submittedName>
</protein>
<evidence type="ECO:0000256" key="3">
    <source>
        <dbReference type="ARBA" id="ARBA00022989"/>
    </source>
</evidence>
<feature type="transmembrane region" description="Helical" evidence="6">
    <location>
        <begin position="188"/>
        <end position="206"/>
    </location>
</feature>
<keyword evidence="4 6" id="KW-0472">Membrane</keyword>
<keyword evidence="8" id="KW-1185">Reference proteome</keyword>
<evidence type="ECO:0000313" key="8">
    <source>
        <dbReference type="Proteomes" id="UP000887574"/>
    </source>
</evidence>
<dbReference type="SUPFAM" id="SSF103473">
    <property type="entry name" value="MFS general substrate transporter"/>
    <property type="match status" value="1"/>
</dbReference>
<feature type="transmembrane region" description="Helical" evidence="6">
    <location>
        <begin position="409"/>
        <end position="430"/>
    </location>
</feature>
<dbReference type="AlphaFoldDB" id="A0A915DC89"/>
<comment type="subcellular location">
    <subcellularLocation>
        <location evidence="1">Membrane</location>
        <topology evidence="1">Multi-pass membrane protein</topology>
    </subcellularLocation>
</comment>
<evidence type="ECO:0000256" key="2">
    <source>
        <dbReference type="ARBA" id="ARBA00022692"/>
    </source>
</evidence>
<evidence type="ECO:0000256" key="4">
    <source>
        <dbReference type="ARBA" id="ARBA00023136"/>
    </source>
</evidence>
<sequence length="575" mass="63388">MKQQKNGLLPAISLSIAQEDGTVVVRKHPLFHPCSRRLHVMLLIMLGYFSIVFMRTNLGMAMTCMVNSTAITLNSIPDLDSVDLLVTPVSNLSSQDPASSADKCPHLIEQNENGVTATFVNDYGGSLVWDTNIQSWLFSASFYGSLLSCLPAGILADRWSPKHLLQLTCLLSICCSCLMPYFSTNFGYGAVFGLRFVMGLGEGFIMPSFNKMISQWIPTEEMSTALSIHTTGNQMAGAVGVPLAAFLCGTIYGWPSIFYVCALLGAICSRIENFNEYKTAANNKSTKVDLIKTVQPGIPYKQMLKSPALLSLLFCAFSTNLIVVLIQVYLPSFFKEVLLLSMINNGLFSAAPNIAQLVAKISWSVLMDKLKEKHISSTFACKFSQGFSSVSVSTLFILLAHYSGCETQWLSLSLVCLLCMAFATSISGFYTSLLKLAPSYTGILTSIFMLAGFAGRLITPRMVAFFNKTGSLSEWRLVFYTMAATTLFSGVFFLVFGSGETQNWDKPKQDDDTPSPVGAQQGEQEVMMVRTPVTPPKRRTNEWAVCFSILLIDIPHFLLYSLKKPHFLRQFKKAS</sequence>
<dbReference type="Proteomes" id="UP000887574">
    <property type="component" value="Unplaced"/>
</dbReference>
<feature type="region of interest" description="Disordered" evidence="5">
    <location>
        <begin position="504"/>
        <end position="527"/>
    </location>
</feature>
<dbReference type="InterPro" id="IPR050382">
    <property type="entry name" value="MFS_Na/Anion_cotransporter"/>
</dbReference>
<evidence type="ECO:0000256" key="1">
    <source>
        <dbReference type="ARBA" id="ARBA00004141"/>
    </source>
</evidence>
<dbReference type="GO" id="GO:0006820">
    <property type="term" value="P:monoatomic anion transport"/>
    <property type="evidence" value="ECO:0007669"/>
    <property type="project" value="TreeGrafter"/>
</dbReference>
<proteinExistence type="predicted"/>
<dbReference type="Gene3D" id="1.20.1250.20">
    <property type="entry name" value="MFS general substrate transporter like domains"/>
    <property type="match status" value="2"/>
</dbReference>
<dbReference type="WBParaSite" id="jg18117">
    <property type="protein sequence ID" value="jg18117"/>
    <property type="gene ID" value="jg18117"/>
</dbReference>
<feature type="domain" description="Major facilitator superfamily (MFS) profile" evidence="7">
    <location>
        <begin position="40"/>
        <end position="501"/>
    </location>
</feature>
<accession>A0A915DC89</accession>
<feature type="transmembrane region" description="Helical" evidence="6">
    <location>
        <begin position="383"/>
        <end position="402"/>
    </location>
</feature>
<dbReference type="InterPro" id="IPR036259">
    <property type="entry name" value="MFS_trans_sf"/>
</dbReference>
<dbReference type="InterPro" id="IPR020846">
    <property type="entry name" value="MFS_dom"/>
</dbReference>
<name>A0A915DC89_9BILA</name>
<dbReference type="FunFam" id="1.20.1250.20:FF:000355">
    <property type="entry name" value="SLC (SoLute Carrier) homolog"/>
    <property type="match status" value="1"/>
</dbReference>
<evidence type="ECO:0000259" key="7">
    <source>
        <dbReference type="PROSITE" id="PS50850"/>
    </source>
</evidence>
<feature type="transmembrane region" description="Helical" evidence="6">
    <location>
        <begin position="436"/>
        <end position="457"/>
    </location>
</feature>
<dbReference type="GO" id="GO:0016020">
    <property type="term" value="C:membrane"/>
    <property type="evidence" value="ECO:0007669"/>
    <property type="project" value="UniProtKB-SubCell"/>
</dbReference>
<feature type="transmembrane region" description="Helical" evidence="6">
    <location>
        <begin position="542"/>
        <end position="562"/>
    </location>
</feature>